<sequence length="298" mass="34072">MLRTYSLEHIFLSYSDTASNAKAIKFHARKCEVSKQSIIGVGREPRSADAMSGRPRNFAPAPDPEPLQWDFLDFDFPSDDDLPSPPPLPRALSYRTIPPAQPRAPSFVPERVMSRPTPSSLAGFPTPISPLIFIENVYARPRGIIREPPPRRMGQPNAQVLSQQDSMLTGDEQKEALSNLRKEIYNPLPKMFCKRVSLYYRDNARNGLGNQSKYHDDDDLKRCAICLDDFEPKQEVTVTRCEHTFHEDCIVPWLRDHGQCPVCRSLLYEQRRQAQPPIATVPIQPSRTVFYMPEAFFR</sequence>
<dbReference type="EMBL" id="MU089701">
    <property type="protein sequence ID" value="KAF7849800.1"/>
    <property type="molecule type" value="Genomic_DNA"/>
</dbReference>
<dbReference type="GO" id="GO:0006511">
    <property type="term" value="P:ubiquitin-dependent protein catabolic process"/>
    <property type="evidence" value="ECO:0007669"/>
    <property type="project" value="TreeGrafter"/>
</dbReference>
<feature type="region of interest" description="Disordered" evidence="2">
    <location>
        <begin position="43"/>
        <end position="63"/>
    </location>
</feature>
<dbReference type="PROSITE" id="PS50089">
    <property type="entry name" value="ZF_RING_2"/>
    <property type="match status" value="1"/>
</dbReference>
<keyword evidence="1" id="KW-0479">Metal-binding</keyword>
<dbReference type="Gramene" id="rna-gnl|WGS:JABURB|Cocit.L0263.1">
    <property type="protein sequence ID" value="cds-KAF7849800.1"/>
    <property type="gene ID" value="gene-BT93_L0263"/>
</dbReference>
<keyword evidence="5" id="KW-1185">Reference proteome</keyword>
<feature type="domain" description="RING-type" evidence="3">
    <location>
        <begin position="223"/>
        <end position="264"/>
    </location>
</feature>
<dbReference type="PANTHER" id="PTHR22765">
    <property type="entry name" value="RING FINGER AND PROTEASE ASSOCIATED DOMAIN-CONTAINING"/>
    <property type="match status" value="1"/>
</dbReference>
<organism evidence="4 5">
    <name type="scientific">Corymbia citriodora subsp. variegata</name>
    <dbReference type="NCBI Taxonomy" id="360336"/>
    <lineage>
        <taxon>Eukaryota</taxon>
        <taxon>Viridiplantae</taxon>
        <taxon>Streptophyta</taxon>
        <taxon>Embryophyta</taxon>
        <taxon>Tracheophyta</taxon>
        <taxon>Spermatophyta</taxon>
        <taxon>Magnoliopsida</taxon>
        <taxon>eudicotyledons</taxon>
        <taxon>Gunneridae</taxon>
        <taxon>Pentapetalae</taxon>
        <taxon>rosids</taxon>
        <taxon>malvids</taxon>
        <taxon>Myrtales</taxon>
        <taxon>Myrtaceae</taxon>
        <taxon>Myrtoideae</taxon>
        <taxon>Eucalypteae</taxon>
        <taxon>Corymbia</taxon>
    </lineage>
</organism>
<proteinExistence type="predicted"/>
<dbReference type="SUPFAM" id="SSF57850">
    <property type="entry name" value="RING/U-box"/>
    <property type="match status" value="1"/>
</dbReference>
<gene>
    <name evidence="4" type="ORF">BT93_L0263</name>
</gene>
<dbReference type="Proteomes" id="UP000806378">
    <property type="component" value="Unassembled WGS sequence"/>
</dbReference>
<dbReference type="GO" id="GO:0061630">
    <property type="term" value="F:ubiquitin protein ligase activity"/>
    <property type="evidence" value="ECO:0007669"/>
    <property type="project" value="TreeGrafter"/>
</dbReference>
<evidence type="ECO:0000313" key="4">
    <source>
        <dbReference type="EMBL" id="KAF7849800.1"/>
    </source>
</evidence>
<evidence type="ECO:0000313" key="5">
    <source>
        <dbReference type="Proteomes" id="UP000806378"/>
    </source>
</evidence>
<evidence type="ECO:0000259" key="3">
    <source>
        <dbReference type="PROSITE" id="PS50089"/>
    </source>
</evidence>
<dbReference type="Pfam" id="PF13639">
    <property type="entry name" value="zf-RING_2"/>
    <property type="match status" value="1"/>
</dbReference>
<keyword evidence="1" id="KW-0863">Zinc-finger</keyword>
<dbReference type="SMART" id="SM00184">
    <property type="entry name" value="RING"/>
    <property type="match status" value="1"/>
</dbReference>
<keyword evidence="1" id="KW-0862">Zinc</keyword>
<reference evidence="4" key="1">
    <citation type="submission" date="2020-05" db="EMBL/GenBank/DDBJ databases">
        <title>WGS assembly of Corymbia citriodora subspecies variegata.</title>
        <authorList>
            <person name="Barry K."/>
            <person name="Hundley H."/>
            <person name="Shu S."/>
            <person name="Jenkins J."/>
            <person name="Grimwood J."/>
            <person name="Baten A."/>
        </authorList>
    </citation>
    <scope>NUCLEOTIDE SEQUENCE</scope>
    <source>
        <strain evidence="4">CV2-018</strain>
    </source>
</reference>
<dbReference type="CDD" id="cd16454">
    <property type="entry name" value="RING-H2_PA-TM-RING"/>
    <property type="match status" value="1"/>
</dbReference>
<dbReference type="InterPro" id="IPR001841">
    <property type="entry name" value="Znf_RING"/>
</dbReference>
<dbReference type="OrthoDB" id="8062037at2759"/>
<evidence type="ECO:0000256" key="1">
    <source>
        <dbReference type="PROSITE-ProRule" id="PRU00175"/>
    </source>
</evidence>
<dbReference type="InterPro" id="IPR051826">
    <property type="entry name" value="E3_ubiquitin-ligase_domain"/>
</dbReference>
<dbReference type="AlphaFoldDB" id="A0A8T0CQC3"/>
<evidence type="ECO:0000256" key="2">
    <source>
        <dbReference type="SAM" id="MobiDB-lite"/>
    </source>
</evidence>
<dbReference type="Gene3D" id="3.30.40.10">
    <property type="entry name" value="Zinc/RING finger domain, C3HC4 (zinc finger)"/>
    <property type="match status" value="1"/>
</dbReference>
<comment type="caution">
    <text evidence="4">The sequence shown here is derived from an EMBL/GenBank/DDBJ whole genome shotgun (WGS) entry which is preliminary data.</text>
</comment>
<dbReference type="InterPro" id="IPR013083">
    <property type="entry name" value="Znf_RING/FYVE/PHD"/>
</dbReference>
<name>A0A8T0CQC3_CORYI</name>
<protein>
    <recommendedName>
        <fullName evidence="3">RING-type domain-containing protein</fullName>
    </recommendedName>
</protein>
<dbReference type="GO" id="GO:0008270">
    <property type="term" value="F:zinc ion binding"/>
    <property type="evidence" value="ECO:0007669"/>
    <property type="project" value="UniProtKB-KW"/>
</dbReference>
<accession>A0A8T0CQC3</accession>
<dbReference type="PANTHER" id="PTHR22765:SF348">
    <property type="entry name" value="OS09G0446275 PROTEIN"/>
    <property type="match status" value="1"/>
</dbReference>